<accession>A0A1I7X7S1</accession>
<organism evidence="1 2">
    <name type="scientific">Heterorhabditis bacteriophora</name>
    <name type="common">Entomopathogenic nematode worm</name>
    <dbReference type="NCBI Taxonomy" id="37862"/>
    <lineage>
        <taxon>Eukaryota</taxon>
        <taxon>Metazoa</taxon>
        <taxon>Ecdysozoa</taxon>
        <taxon>Nematoda</taxon>
        <taxon>Chromadorea</taxon>
        <taxon>Rhabditida</taxon>
        <taxon>Rhabditina</taxon>
        <taxon>Rhabditomorpha</taxon>
        <taxon>Strongyloidea</taxon>
        <taxon>Heterorhabditidae</taxon>
        <taxon>Heterorhabditis</taxon>
    </lineage>
</organism>
<protein>
    <submittedName>
        <fullName evidence="2">Ankyrin-like</fullName>
    </submittedName>
</protein>
<dbReference type="WBParaSite" id="Hba_13621">
    <property type="protein sequence ID" value="Hba_13621"/>
    <property type="gene ID" value="Hba_13621"/>
</dbReference>
<name>A0A1I7X7S1_HETBA</name>
<dbReference type="Proteomes" id="UP000095283">
    <property type="component" value="Unplaced"/>
</dbReference>
<evidence type="ECO:0000313" key="2">
    <source>
        <dbReference type="WBParaSite" id="Hba_13621"/>
    </source>
</evidence>
<evidence type="ECO:0000313" key="1">
    <source>
        <dbReference type="Proteomes" id="UP000095283"/>
    </source>
</evidence>
<reference evidence="2" key="1">
    <citation type="submission" date="2016-11" db="UniProtKB">
        <authorList>
            <consortium name="WormBaseParasite"/>
        </authorList>
    </citation>
    <scope>IDENTIFICATION</scope>
</reference>
<proteinExistence type="predicted"/>
<sequence length="70" mass="8124">MIVRLLDCNNHYEQISTVFIIPIILHLNHSLTNDEIIILLKNSLIARNSQKYIVNARLIYPCYLPLFSAV</sequence>
<dbReference type="AlphaFoldDB" id="A0A1I7X7S1"/>
<keyword evidence="1" id="KW-1185">Reference proteome</keyword>